<proteinExistence type="inferred from homology"/>
<evidence type="ECO:0000256" key="5">
    <source>
        <dbReference type="ARBA" id="ARBA00022827"/>
    </source>
</evidence>
<dbReference type="InterPro" id="IPR023753">
    <property type="entry name" value="FAD/NAD-binding_dom"/>
</dbReference>
<dbReference type="PANTHER" id="PTHR22912">
    <property type="entry name" value="DISULFIDE OXIDOREDUCTASE"/>
    <property type="match status" value="1"/>
</dbReference>
<evidence type="ECO:0000256" key="7">
    <source>
        <dbReference type="ARBA" id="ARBA00023027"/>
    </source>
</evidence>
<dbReference type="Gene3D" id="3.50.50.60">
    <property type="entry name" value="FAD/NAD(P)-binding domain"/>
    <property type="match status" value="2"/>
</dbReference>
<dbReference type="Pfam" id="PF02852">
    <property type="entry name" value="Pyr_redox_dim"/>
    <property type="match status" value="1"/>
</dbReference>
<dbReference type="PRINTS" id="PR00411">
    <property type="entry name" value="PNDRDTASEI"/>
</dbReference>
<dbReference type="PIRSF" id="PIRSF000350">
    <property type="entry name" value="Mercury_reductase_MerA"/>
    <property type="match status" value="1"/>
</dbReference>
<feature type="active site" description="Proton acceptor" evidence="11">
    <location>
        <position position="438"/>
    </location>
</feature>
<feature type="disulfide bond" description="Redox-active" evidence="13">
    <location>
        <begin position="42"/>
        <end position="47"/>
    </location>
</feature>
<evidence type="ECO:0000256" key="13">
    <source>
        <dbReference type="PIRSR" id="PIRSR000350-4"/>
    </source>
</evidence>
<evidence type="ECO:0000313" key="17">
    <source>
        <dbReference type="EMBL" id="CCQ89485.1"/>
    </source>
</evidence>
<gene>
    <name evidence="17" type="primary">lpdA</name>
    <name evidence="17" type="ORF">NITGR_1060010</name>
</gene>
<keyword evidence="7 12" id="KW-0520">NAD</keyword>
<feature type="binding site" evidence="12">
    <location>
        <begin position="138"/>
        <end position="140"/>
    </location>
    <ligand>
        <name>FAD</name>
        <dbReference type="ChEBI" id="CHEBI:57692"/>
    </ligand>
</feature>
<reference evidence="17 18" key="1">
    <citation type="journal article" date="2013" name="Front. Microbiol.">
        <title>The genome of Nitrospina gracilis illuminates the metabolism and evolution of the major marine nitrite oxidizer.</title>
        <authorList>
            <person name="Luecker S."/>
            <person name="Nowka B."/>
            <person name="Rattei T."/>
            <person name="Spieck E."/>
            <person name="and Daims H."/>
        </authorList>
    </citation>
    <scope>NUCLEOTIDE SEQUENCE [LARGE SCALE GENOMIC DNA]</scope>
    <source>
        <strain evidence="17 18">3/211</strain>
    </source>
</reference>
<dbReference type="PANTHER" id="PTHR22912:SF160">
    <property type="entry name" value="DIHYDROLIPOYL DEHYDROGENASE"/>
    <property type="match status" value="1"/>
</dbReference>
<comment type="caution">
    <text evidence="17">The sequence shown here is derived from an EMBL/GenBank/DDBJ whole genome shotgun (WGS) entry which is preliminary data.</text>
</comment>
<dbReference type="GO" id="GO:0006103">
    <property type="term" value="P:2-oxoglutarate metabolic process"/>
    <property type="evidence" value="ECO:0007669"/>
    <property type="project" value="TreeGrafter"/>
</dbReference>
<sequence>MVEHPLIVIGAGPGGYAAAFLAADKGLDVTLVDDRNAPGGVCLHVGCIPSKTLLHIAKLIGEARQAKEWGLDFGEPRIDLKGLRKWKNKVVEQMTGGLAQLSKQRKVKRINGRAVFQNAHSVKVGNELLKFKHCIVATGSRPAWPKGFPKPGGRLMDSTNALEIEDIPERLLVIGGGYIGLEMGTVYAALGSKVTVVEMTGDLLSGVDRDLVRPLQKKLAGEFEAIHLNTNVKSLKENVDDVQAIFQNDDGSREDAFDRVLVAVGRQPNTEGLGLDAASVELDEHGFIPVNAQRQTAEPAIYAIGDVTGGALLAHKAAHEARVAVEAIAGEKTEWNPHAIPAVVFTDPEIAWCGLTESEAKEKKIDVEIAKFPWGASGRAQSLGRTEGVTKLVLQPKTGRVLGVGLCGAGSGELISEGVLAVEMGAVAEDIARSIHPHPTLSETLMESAETFLGTATHIMRKK</sequence>
<keyword evidence="17" id="KW-0670">Pyruvate</keyword>
<evidence type="ECO:0000256" key="12">
    <source>
        <dbReference type="PIRSR" id="PIRSR000350-3"/>
    </source>
</evidence>
<comment type="miscellaneous">
    <text evidence="14">The active site is a redox-active disulfide bond.</text>
</comment>
<dbReference type="InterPro" id="IPR006258">
    <property type="entry name" value="Lipoamide_DH"/>
</dbReference>
<comment type="cofactor">
    <cofactor evidence="12 14">
        <name>FAD</name>
        <dbReference type="ChEBI" id="CHEBI:57692"/>
    </cofactor>
    <text evidence="12 14">Binds 1 FAD per subunit.</text>
</comment>
<evidence type="ECO:0000256" key="3">
    <source>
        <dbReference type="ARBA" id="ARBA00016961"/>
    </source>
</evidence>
<dbReference type="FunFam" id="3.30.390.30:FF:000001">
    <property type="entry name" value="Dihydrolipoyl dehydrogenase"/>
    <property type="match status" value="1"/>
</dbReference>
<dbReference type="InParanoid" id="M1YVH4"/>
<evidence type="ECO:0000256" key="1">
    <source>
        <dbReference type="ARBA" id="ARBA00007532"/>
    </source>
</evidence>
<comment type="similarity">
    <text evidence="1 14">Belongs to the class-I pyridine nucleotide-disulfide oxidoreductase family.</text>
</comment>
<dbReference type="InterPro" id="IPR012999">
    <property type="entry name" value="Pyr_OxRdtase_I_AS"/>
</dbReference>
<dbReference type="PROSITE" id="PS00076">
    <property type="entry name" value="PYRIDINE_REDOX_1"/>
    <property type="match status" value="1"/>
</dbReference>
<evidence type="ECO:0000256" key="10">
    <source>
        <dbReference type="ARBA" id="ARBA00049187"/>
    </source>
</evidence>
<name>M1YVH4_NITG3</name>
<accession>M1YVH4</accession>
<evidence type="ECO:0000313" key="18">
    <source>
        <dbReference type="Proteomes" id="UP000011704"/>
    </source>
</evidence>
<feature type="binding site" evidence="12">
    <location>
        <position position="265"/>
    </location>
    <ligand>
        <name>NAD(+)</name>
        <dbReference type="ChEBI" id="CHEBI:57540"/>
    </ligand>
</feature>
<feature type="binding site" evidence="12">
    <location>
        <position position="306"/>
    </location>
    <ligand>
        <name>FAD</name>
        <dbReference type="ChEBI" id="CHEBI:57692"/>
    </ligand>
</feature>
<evidence type="ECO:0000259" key="16">
    <source>
        <dbReference type="Pfam" id="PF07992"/>
    </source>
</evidence>
<feature type="domain" description="Pyridine nucleotide-disulphide oxidoreductase dimerisation" evidence="15">
    <location>
        <begin position="340"/>
        <end position="448"/>
    </location>
</feature>
<evidence type="ECO:0000256" key="4">
    <source>
        <dbReference type="ARBA" id="ARBA00022630"/>
    </source>
</evidence>
<dbReference type="FunCoup" id="M1YVH4">
    <property type="interactions" value="529"/>
</dbReference>
<evidence type="ECO:0000256" key="9">
    <source>
        <dbReference type="ARBA" id="ARBA00023284"/>
    </source>
</evidence>
<dbReference type="NCBIfam" id="TIGR01350">
    <property type="entry name" value="lipoamide_DH"/>
    <property type="match status" value="1"/>
</dbReference>
<dbReference type="GO" id="GO:0050660">
    <property type="term" value="F:flavin adenine dinucleotide binding"/>
    <property type="evidence" value="ECO:0007669"/>
    <property type="project" value="InterPro"/>
</dbReference>
<protein>
    <recommendedName>
        <fullName evidence="3 14">Dihydrolipoyl dehydrogenase</fullName>
        <ecNumber evidence="2 14">1.8.1.4</ecNumber>
    </recommendedName>
</protein>
<dbReference type="AlphaFoldDB" id="M1YVH4"/>
<dbReference type="OrthoDB" id="9800167at2"/>
<evidence type="ECO:0000256" key="2">
    <source>
        <dbReference type="ARBA" id="ARBA00012608"/>
    </source>
</evidence>
<dbReference type="Gene3D" id="3.30.390.30">
    <property type="match status" value="1"/>
</dbReference>
<keyword evidence="5 12" id="KW-0274">FAD</keyword>
<organism evidence="17 18">
    <name type="scientific">Nitrospina gracilis (strain 3/211)</name>
    <dbReference type="NCBI Taxonomy" id="1266370"/>
    <lineage>
        <taxon>Bacteria</taxon>
        <taxon>Pseudomonadati</taxon>
        <taxon>Nitrospinota/Tectimicrobiota group</taxon>
        <taxon>Nitrospinota</taxon>
        <taxon>Nitrospinia</taxon>
        <taxon>Nitrospinales</taxon>
        <taxon>Nitrospinaceae</taxon>
        <taxon>Nitrospina</taxon>
    </lineage>
</organism>
<feature type="binding site" evidence="12">
    <location>
        <position position="198"/>
    </location>
    <ligand>
        <name>NAD(+)</name>
        <dbReference type="ChEBI" id="CHEBI:57540"/>
    </ligand>
</feature>
<keyword evidence="4 14" id="KW-0285">Flavoprotein</keyword>
<dbReference type="InterPro" id="IPR036188">
    <property type="entry name" value="FAD/NAD-bd_sf"/>
</dbReference>
<comment type="catalytic activity">
    <reaction evidence="10 14">
        <text>N(6)-[(R)-dihydrolipoyl]-L-lysyl-[protein] + NAD(+) = N(6)-[(R)-lipoyl]-L-lysyl-[protein] + NADH + H(+)</text>
        <dbReference type="Rhea" id="RHEA:15045"/>
        <dbReference type="Rhea" id="RHEA-COMP:10474"/>
        <dbReference type="Rhea" id="RHEA-COMP:10475"/>
        <dbReference type="ChEBI" id="CHEBI:15378"/>
        <dbReference type="ChEBI" id="CHEBI:57540"/>
        <dbReference type="ChEBI" id="CHEBI:57945"/>
        <dbReference type="ChEBI" id="CHEBI:83099"/>
        <dbReference type="ChEBI" id="CHEBI:83100"/>
        <dbReference type="EC" id="1.8.1.4"/>
    </reaction>
</comment>
<evidence type="ECO:0000256" key="14">
    <source>
        <dbReference type="RuleBase" id="RU003692"/>
    </source>
</evidence>
<dbReference type="SUPFAM" id="SSF51905">
    <property type="entry name" value="FAD/NAD(P)-binding domain"/>
    <property type="match status" value="1"/>
</dbReference>
<dbReference type="InterPro" id="IPR004099">
    <property type="entry name" value="Pyr_nucl-diS_OxRdtase_dimer"/>
</dbReference>
<dbReference type="HOGENOM" id="CLU_016755_0_3_0"/>
<dbReference type="EC" id="1.8.1.4" evidence="2 14"/>
<keyword evidence="18" id="KW-1185">Reference proteome</keyword>
<evidence type="ECO:0000256" key="11">
    <source>
        <dbReference type="PIRSR" id="PIRSR000350-2"/>
    </source>
</evidence>
<keyword evidence="6 14" id="KW-0560">Oxidoreductase</keyword>
<dbReference type="InterPro" id="IPR050151">
    <property type="entry name" value="Class-I_Pyr_Nuc-Dis_Oxidored"/>
</dbReference>
<dbReference type="RefSeq" id="WP_005005943.1">
    <property type="nucleotide sequence ID" value="NZ_HG422173.1"/>
</dbReference>
<feature type="binding site" evidence="12">
    <location>
        <begin position="175"/>
        <end position="182"/>
    </location>
    <ligand>
        <name>NAD(+)</name>
        <dbReference type="ChEBI" id="CHEBI:57540"/>
    </ligand>
</feature>
<feature type="binding site" evidence="12">
    <location>
        <position position="51"/>
    </location>
    <ligand>
        <name>FAD</name>
        <dbReference type="ChEBI" id="CHEBI:57692"/>
    </ligand>
</feature>
<feature type="domain" description="FAD/NAD(P)-binding" evidence="16">
    <location>
        <begin position="6"/>
        <end position="321"/>
    </location>
</feature>
<dbReference type="InterPro" id="IPR016156">
    <property type="entry name" value="FAD/NAD-linked_Rdtase_dimer_sf"/>
</dbReference>
<keyword evidence="8" id="KW-1015">Disulfide bond</keyword>
<dbReference type="EMBL" id="CAQJ01000009">
    <property type="protein sequence ID" value="CCQ89485.1"/>
    <property type="molecule type" value="Genomic_DNA"/>
</dbReference>
<dbReference type="Pfam" id="PF07992">
    <property type="entry name" value="Pyr_redox_2"/>
    <property type="match status" value="1"/>
</dbReference>
<dbReference type="Proteomes" id="UP000011704">
    <property type="component" value="Unassembled WGS sequence"/>
</dbReference>
<keyword evidence="9 14" id="KW-0676">Redox-active center</keyword>
<evidence type="ECO:0000256" key="6">
    <source>
        <dbReference type="ARBA" id="ARBA00023002"/>
    </source>
</evidence>
<dbReference type="GO" id="GO:0004148">
    <property type="term" value="F:dihydrolipoyl dehydrogenase (NADH) activity"/>
    <property type="evidence" value="ECO:0007669"/>
    <property type="project" value="UniProtKB-EC"/>
</dbReference>
<keyword evidence="12" id="KW-0547">Nucleotide-binding</keyword>
<dbReference type="InterPro" id="IPR001100">
    <property type="entry name" value="Pyr_nuc-diS_OxRdtase"/>
</dbReference>
<dbReference type="SUPFAM" id="SSF55424">
    <property type="entry name" value="FAD/NAD-linked reductases, dimerisation (C-terminal) domain"/>
    <property type="match status" value="1"/>
</dbReference>
<dbReference type="STRING" id="1266370.NITGR_1060010"/>
<evidence type="ECO:0000256" key="8">
    <source>
        <dbReference type="ARBA" id="ARBA00023157"/>
    </source>
</evidence>
<dbReference type="PRINTS" id="PR00368">
    <property type="entry name" value="FADPNR"/>
</dbReference>
<evidence type="ECO:0000259" key="15">
    <source>
        <dbReference type="Pfam" id="PF02852"/>
    </source>
</evidence>